<protein>
    <submittedName>
        <fullName evidence="2">HlyD family secretion protein</fullName>
    </submittedName>
</protein>
<dbReference type="RefSeq" id="WP_124939838.1">
    <property type="nucleotide sequence ID" value="NZ_CP033577.1"/>
</dbReference>
<proteinExistence type="predicted"/>
<dbReference type="Gene3D" id="2.40.30.170">
    <property type="match status" value="1"/>
</dbReference>
<evidence type="ECO:0000259" key="1">
    <source>
        <dbReference type="Pfam" id="PF25973"/>
    </source>
</evidence>
<feature type="domain" description="CzcB-like barrel-sandwich hybrid" evidence="1">
    <location>
        <begin position="47"/>
        <end position="226"/>
    </location>
</feature>
<dbReference type="Gene3D" id="1.10.287.470">
    <property type="entry name" value="Helix hairpin bin"/>
    <property type="match status" value="1"/>
</dbReference>
<dbReference type="PANTHER" id="PTHR30469:SF15">
    <property type="entry name" value="HLYD FAMILY OF SECRETION PROTEINS"/>
    <property type="match status" value="1"/>
</dbReference>
<dbReference type="Pfam" id="PF25973">
    <property type="entry name" value="BSH_CzcB"/>
    <property type="match status" value="1"/>
</dbReference>
<reference evidence="2 3" key="1">
    <citation type="submission" date="2018-11" db="EMBL/GenBank/DDBJ databases">
        <title>Complete Genome Sequence of Vbrio mediterranei 117-T6: a Potential Pathogen Bacteria Isolated from the Conchocelis of Pyropia.</title>
        <authorList>
            <person name="Liu Q."/>
        </authorList>
    </citation>
    <scope>NUCLEOTIDE SEQUENCE [LARGE SCALE GENOMIC DNA]</scope>
    <source>
        <strain evidence="2 3">117-T6</strain>
    </source>
</reference>
<accession>A0A3G4V928</accession>
<sequence>MNLTLHNLSKPLTLAAIVLLVISAVSMILSDLYSPFTTDSYVISDISKISTDIDGVVEHIYVRNGQFVKKGDPLFKIETDELQSKYDTAYANLIILEQNFKKIELEMGLIESEIKQKTEIASNKKQHYMRMKTLLRNKAINQQQYDDAYTAYIDEIREIEQLKIKLQINHVKLGSEQGGNGGLMLGKAILEKARKNLNKATVHAPFDGVITNMQLVKGHFVSKNSPQIVITSQSQRQLVADFNEKGLDLLPNANCLVVFDAIPGRIFKTQVTSIDQAITVTGVGDQKLGETATVAHGDRWVRKSQYVRSTLNMPDVDSSLISGSRATVMVVRDDSKYWNSFSYMTMHIIALFRYLY</sequence>
<dbReference type="GO" id="GO:0015562">
    <property type="term" value="F:efflux transmembrane transporter activity"/>
    <property type="evidence" value="ECO:0007669"/>
    <property type="project" value="TreeGrafter"/>
</dbReference>
<name>A0A3G4V928_9VIBR</name>
<dbReference type="InterPro" id="IPR058647">
    <property type="entry name" value="BSH_CzcB-like"/>
</dbReference>
<organism evidence="2 3">
    <name type="scientific">Vibrio mediterranei</name>
    <dbReference type="NCBI Taxonomy" id="689"/>
    <lineage>
        <taxon>Bacteria</taxon>
        <taxon>Pseudomonadati</taxon>
        <taxon>Pseudomonadota</taxon>
        <taxon>Gammaproteobacteria</taxon>
        <taxon>Vibrionales</taxon>
        <taxon>Vibrionaceae</taxon>
        <taxon>Vibrio</taxon>
    </lineage>
</organism>
<dbReference type="Gene3D" id="2.40.50.100">
    <property type="match status" value="1"/>
</dbReference>
<evidence type="ECO:0000313" key="3">
    <source>
        <dbReference type="Proteomes" id="UP000279760"/>
    </source>
</evidence>
<gene>
    <name evidence="2" type="ORF">ECB94_01770</name>
</gene>
<dbReference type="GO" id="GO:1990281">
    <property type="term" value="C:efflux pump complex"/>
    <property type="evidence" value="ECO:0007669"/>
    <property type="project" value="TreeGrafter"/>
</dbReference>
<dbReference type="EMBL" id="CP033577">
    <property type="protein sequence ID" value="AYV20102.1"/>
    <property type="molecule type" value="Genomic_DNA"/>
</dbReference>
<dbReference type="PANTHER" id="PTHR30469">
    <property type="entry name" value="MULTIDRUG RESISTANCE PROTEIN MDTA"/>
    <property type="match status" value="1"/>
</dbReference>
<dbReference type="Proteomes" id="UP000279760">
    <property type="component" value="Chromosome 1"/>
</dbReference>
<dbReference type="AlphaFoldDB" id="A0A3G4V928"/>
<dbReference type="SUPFAM" id="SSF111369">
    <property type="entry name" value="HlyD-like secretion proteins"/>
    <property type="match status" value="1"/>
</dbReference>
<evidence type="ECO:0000313" key="2">
    <source>
        <dbReference type="EMBL" id="AYV20102.1"/>
    </source>
</evidence>